<feature type="transmembrane region" description="Helical" evidence="2">
    <location>
        <begin position="52"/>
        <end position="73"/>
    </location>
</feature>
<comment type="caution">
    <text evidence="3">The sequence shown here is derived from an EMBL/GenBank/DDBJ whole genome shotgun (WGS) entry which is preliminary data.</text>
</comment>
<gene>
    <name evidence="3" type="ORF">F7725_021886</name>
</gene>
<evidence type="ECO:0000313" key="3">
    <source>
        <dbReference type="EMBL" id="KAF3859487.1"/>
    </source>
</evidence>
<dbReference type="AlphaFoldDB" id="A0A7J5ZFS4"/>
<name>A0A7J5ZFS4_DISMA</name>
<evidence type="ECO:0000256" key="1">
    <source>
        <dbReference type="SAM" id="MobiDB-lite"/>
    </source>
</evidence>
<dbReference type="EMBL" id="JAAKFY010000003">
    <property type="protein sequence ID" value="KAF3859487.1"/>
    <property type="molecule type" value="Genomic_DNA"/>
</dbReference>
<keyword evidence="4" id="KW-1185">Reference proteome</keyword>
<sequence>MEGGRGGETEREKTRVGNRQKEHQIRCGLSLLFLIATSSLPQTEEEQRGMVFIVKVLFTLIWHIMLMLLSAYMRVQARS</sequence>
<dbReference type="Proteomes" id="UP000518266">
    <property type="component" value="Unassembled WGS sequence"/>
</dbReference>
<organism evidence="3 4">
    <name type="scientific">Dissostichus mawsoni</name>
    <name type="common">Antarctic cod</name>
    <dbReference type="NCBI Taxonomy" id="36200"/>
    <lineage>
        <taxon>Eukaryota</taxon>
        <taxon>Metazoa</taxon>
        <taxon>Chordata</taxon>
        <taxon>Craniata</taxon>
        <taxon>Vertebrata</taxon>
        <taxon>Euteleostomi</taxon>
        <taxon>Actinopterygii</taxon>
        <taxon>Neopterygii</taxon>
        <taxon>Teleostei</taxon>
        <taxon>Neoteleostei</taxon>
        <taxon>Acanthomorphata</taxon>
        <taxon>Eupercaria</taxon>
        <taxon>Perciformes</taxon>
        <taxon>Notothenioidei</taxon>
        <taxon>Nototheniidae</taxon>
        <taxon>Dissostichus</taxon>
    </lineage>
</organism>
<feature type="region of interest" description="Disordered" evidence="1">
    <location>
        <begin position="1"/>
        <end position="21"/>
    </location>
</feature>
<keyword evidence="2" id="KW-0472">Membrane</keyword>
<evidence type="ECO:0000256" key="2">
    <source>
        <dbReference type="SAM" id="Phobius"/>
    </source>
</evidence>
<protein>
    <submittedName>
        <fullName evidence="3">Uncharacterized protein</fullName>
    </submittedName>
</protein>
<evidence type="ECO:0000313" key="4">
    <source>
        <dbReference type="Proteomes" id="UP000518266"/>
    </source>
</evidence>
<proteinExistence type="predicted"/>
<accession>A0A7J5ZFS4</accession>
<keyword evidence="2" id="KW-0812">Transmembrane</keyword>
<keyword evidence="2" id="KW-1133">Transmembrane helix</keyword>
<reference evidence="3 4" key="1">
    <citation type="submission" date="2020-03" db="EMBL/GenBank/DDBJ databases">
        <title>Dissostichus mawsoni Genome sequencing and assembly.</title>
        <authorList>
            <person name="Park H."/>
        </authorList>
    </citation>
    <scope>NUCLEOTIDE SEQUENCE [LARGE SCALE GENOMIC DNA]</scope>
    <source>
        <strain evidence="3">DM0001</strain>
        <tissue evidence="3">Muscle</tissue>
    </source>
</reference>